<accession>A0A161JQ70</accession>
<organism evidence="2">
    <name type="scientific">hydrothermal vent metagenome</name>
    <dbReference type="NCBI Taxonomy" id="652676"/>
    <lineage>
        <taxon>unclassified sequences</taxon>
        <taxon>metagenomes</taxon>
        <taxon>ecological metagenomes</taxon>
    </lineage>
</organism>
<dbReference type="InterPro" id="IPR011989">
    <property type="entry name" value="ARM-like"/>
</dbReference>
<dbReference type="Gene3D" id="1.25.10.10">
    <property type="entry name" value="Leucine-rich Repeat Variant"/>
    <property type="match status" value="1"/>
</dbReference>
<evidence type="ECO:0000313" key="2">
    <source>
        <dbReference type="EMBL" id="CUS56632.1"/>
    </source>
</evidence>
<keyword evidence="1" id="KW-1133">Transmembrane helix</keyword>
<protein>
    <recommendedName>
        <fullName evidence="3">HEAT repeat domain-containing protein</fullName>
    </recommendedName>
</protein>
<sequence length="353" mass="38933">MNYLILIWQIACVLVLASLLWMITLILLRIIRTHRQSLYTKQRQQILEAMAQILWDEKGEAAIPDETLWKSPMVPEVFLEFVALVRGEERDRLIARMVRYRVDDEFRRLLRHRFRFVRHAAVEALAYFPGLPTAKAVDSLVERSANRDLRIAGIRTLVAVGAYPTVPDVMREFSKLNGSTRSLQSVLSKLALHRSRDILEYLGRPGVPDLERAALLSALGGSADYSVLGILEAALSSDVPLIRVAALDGLASLEHPDAAPAIASCLKDTDWSVRAGAVKTLCEISYDTYAAQVADLLSDPVWLVQFEAAQALADMGASGRELLEVSAISKGNESANRTAALALAELSAMEAVQ</sequence>
<dbReference type="SUPFAM" id="SSF48371">
    <property type="entry name" value="ARM repeat"/>
    <property type="match status" value="1"/>
</dbReference>
<gene>
    <name evidence="2" type="ORF">MGWOODY_Hyp2527</name>
</gene>
<dbReference type="EMBL" id="CZQD01000028">
    <property type="protein sequence ID" value="CUS56632.1"/>
    <property type="molecule type" value="Genomic_DNA"/>
</dbReference>
<dbReference type="Pfam" id="PF13646">
    <property type="entry name" value="HEAT_2"/>
    <property type="match status" value="1"/>
</dbReference>
<reference evidence="2" key="1">
    <citation type="submission" date="2015-10" db="EMBL/GenBank/DDBJ databases">
        <authorList>
            <person name="Gilbert D.G."/>
        </authorList>
    </citation>
    <scope>NUCLEOTIDE SEQUENCE</scope>
</reference>
<dbReference type="SMART" id="SM00567">
    <property type="entry name" value="EZ_HEAT"/>
    <property type="match status" value="5"/>
</dbReference>
<evidence type="ECO:0008006" key="3">
    <source>
        <dbReference type="Google" id="ProtNLM"/>
    </source>
</evidence>
<dbReference type="InterPro" id="IPR016024">
    <property type="entry name" value="ARM-type_fold"/>
</dbReference>
<proteinExistence type="predicted"/>
<dbReference type="InterPro" id="IPR004155">
    <property type="entry name" value="PBS_lyase_HEAT"/>
</dbReference>
<name>A0A161JQ70_9ZZZZ</name>
<keyword evidence="1" id="KW-0472">Membrane</keyword>
<keyword evidence="1" id="KW-0812">Transmembrane</keyword>
<dbReference type="AlphaFoldDB" id="A0A161JQ70"/>
<feature type="transmembrane region" description="Helical" evidence="1">
    <location>
        <begin position="6"/>
        <end position="31"/>
    </location>
</feature>
<evidence type="ECO:0000256" key="1">
    <source>
        <dbReference type="SAM" id="Phobius"/>
    </source>
</evidence>